<protein>
    <submittedName>
        <fullName evidence="1">Uncharacterized protein</fullName>
    </submittedName>
</protein>
<evidence type="ECO:0000313" key="2">
    <source>
        <dbReference type="Proteomes" id="UP000821598"/>
    </source>
</evidence>
<accession>A0ABX2NQ11</accession>
<dbReference type="EMBL" id="VOMC01000024">
    <property type="protein sequence ID" value="NVI06447.1"/>
    <property type="molecule type" value="Genomic_DNA"/>
</dbReference>
<gene>
    <name evidence="1" type="ORF">FSB64_22290</name>
</gene>
<keyword evidence="2" id="KW-1185">Reference proteome</keyword>
<name>A0ABX2NQ11_9BURK</name>
<sequence length="60" mass="6753">MNDTMLTFQPYLQCAWQLQNGSTITPGLKVLPSLILHQQITPQWSAYAQYAQGRFAPITA</sequence>
<comment type="caution">
    <text evidence="1">The sequence shown here is derived from an EMBL/GenBank/DDBJ whole genome shotgun (WGS) entry which is preliminary data.</text>
</comment>
<organism evidence="1 2">
    <name type="scientific">Paraburkholderia youngii</name>
    <dbReference type="NCBI Taxonomy" id="2782701"/>
    <lineage>
        <taxon>Bacteria</taxon>
        <taxon>Pseudomonadati</taxon>
        <taxon>Pseudomonadota</taxon>
        <taxon>Betaproteobacteria</taxon>
        <taxon>Burkholderiales</taxon>
        <taxon>Burkholderiaceae</taxon>
        <taxon>Paraburkholderia</taxon>
    </lineage>
</organism>
<evidence type="ECO:0000313" key="1">
    <source>
        <dbReference type="EMBL" id="NVI06447.1"/>
    </source>
</evidence>
<proteinExistence type="predicted"/>
<reference evidence="1 2" key="1">
    <citation type="submission" date="2019-08" db="EMBL/GenBank/DDBJ databases">
        <title>Paraburkholderia simonii sp. nov. and P. youngii sp. nov. Brazilian and Mexican Mimosa-associated rhizobia.</title>
        <authorList>
            <person name="Mavima L."/>
            <person name="Beukes C.W."/>
            <person name="Palmer M."/>
            <person name="De Meyer S.E."/>
            <person name="James E.K."/>
            <person name="Maluk M."/>
            <person name="Avontuur J.R."/>
            <person name="Chan W.Y."/>
            <person name="Venter S.N."/>
            <person name="Steenkamp E.T."/>
        </authorList>
    </citation>
    <scope>NUCLEOTIDE SEQUENCE [LARGE SCALE GENOMIC DNA]</scope>
    <source>
        <strain evidence="1 2">JPY454</strain>
    </source>
</reference>
<dbReference type="Proteomes" id="UP000821598">
    <property type="component" value="Unassembled WGS sequence"/>
</dbReference>